<protein>
    <submittedName>
        <fullName evidence="9">Undecaprenyl-phosphate glucose phosphotransferase</fullName>
    </submittedName>
</protein>
<dbReference type="InterPro" id="IPR003362">
    <property type="entry name" value="Bact_transf"/>
</dbReference>
<name>A0A2U1K302_9FLAO</name>
<evidence type="ECO:0000259" key="8">
    <source>
        <dbReference type="Pfam" id="PF02397"/>
    </source>
</evidence>
<feature type="transmembrane region" description="Helical" evidence="7">
    <location>
        <begin position="264"/>
        <end position="286"/>
    </location>
</feature>
<keyword evidence="4 7" id="KW-0812">Transmembrane</keyword>
<organism evidence="9 10">
    <name type="scientific">Flavobacterium laiguense</name>
    <dbReference type="NCBI Taxonomy" id="2169409"/>
    <lineage>
        <taxon>Bacteria</taxon>
        <taxon>Pseudomonadati</taxon>
        <taxon>Bacteroidota</taxon>
        <taxon>Flavobacteriia</taxon>
        <taxon>Flavobacteriales</taxon>
        <taxon>Flavobacteriaceae</taxon>
        <taxon>Flavobacterium</taxon>
    </lineage>
</organism>
<dbReference type="RefSeq" id="WP_116759898.1">
    <property type="nucleotide sequence ID" value="NZ_QCZH01000001.1"/>
</dbReference>
<dbReference type="GO" id="GO:0016780">
    <property type="term" value="F:phosphotransferase activity, for other substituted phosphate groups"/>
    <property type="evidence" value="ECO:0007669"/>
    <property type="project" value="TreeGrafter"/>
</dbReference>
<dbReference type="EMBL" id="QCZH01000001">
    <property type="protein sequence ID" value="PWA11529.1"/>
    <property type="molecule type" value="Genomic_DNA"/>
</dbReference>
<feature type="transmembrane region" description="Helical" evidence="7">
    <location>
        <begin position="74"/>
        <end position="92"/>
    </location>
</feature>
<dbReference type="InterPro" id="IPR017475">
    <property type="entry name" value="EPS_sugar_tfrase"/>
</dbReference>
<feature type="transmembrane region" description="Helical" evidence="7">
    <location>
        <begin position="40"/>
        <end position="62"/>
    </location>
</feature>
<comment type="subcellular location">
    <subcellularLocation>
        <location evidence="1">Membrane</location>
        <topology evidence="1">Multi-pass membrane protein</topology>
    </subcellularLocation>
</comment>
<dbReference type="Pfam" id="PF02397">
    <property type="entry name" value="Bac_transf"/>
    <property type="match status" value="1"/>
</dbReference>
<keyword evidence="3 9" id="KW-0808">Transferase</keyword>
<accession>A0A2U1K302</accession>
<dbReference type="AlphaFoldDB" id="A0A2U1K302"/>
<sequence length="450" mass="53042">MKTKTGRYSGYIRPFSRILDLVIINVLTAYFSGIPVFQDYYFLFISCAWFIIAANLGFYEVYRYTKVIAILNCTLKQTIAFIVFCLALVHFYPERDSFNTIVLFTTISVLIILVFKLFIYFFLKKYRILFGGNFRTVALIGKRKSINPLQHFFEENPDYGYKLIKVFDLDHHKTEQLQEIFSFILENKIDEVYCSMNDLTSKQIDDFIFFADNNFKTLKFIPDEKQLLSLNTTFEYYDYIPIIAQRTISLDETLHKIIKRLFDIVFSILMIVGLLSWLTPILAIIIKLDSNGPLFFIQKRNGLNNREFNCFKFRSMELNDEANINQVSKNDARITKIGRYIRKTSIDELPQFFNVLWGDMSVVGPRPHMISHTNMYAERIDNFMVRHFIKPGITGLAQTKGFRGEVENDKDIINRVRYDIFYIEKWSLLMDLKIIFNTIYNIIKGDIKAY</sequence>
<dbReference type="NCBIfam" id="TIGR03025">
    <property type="entry name" value="EPS_sugtrans"/>
    <property type="match status" value="1"/>
</dbReference>
<feature type="transmembrane region" description="Helical" evidence="7">
    <location>
        <begin position="98"/>
        <end position="123"/>
    </location>
</feature>
<evidence type="ECO:0000256" key="5">
    <source>
        <dbReference type="ARBA" id="ARBA00022989"/>
    </source>
</evidence>
<dbReference type="OrthoDB" id="9808602at2"/>
<feature type="transmembrane region" description="Helical" evidence="7">
    <location>
        <begin position="12"/>
        <end position="34"/>
    </location>
</feature>
<reference evidence="9 10" key="1">
    <citation type="submission" date="2018-04" db="EMBL/GenBank/DDBJ databases">
        <title>Flavobacterium sp. nov., isolated from glacier ice.</title>
        <authorList>
            <person name="Liu Q."/>
            <person name="Xin Y.-H."/>
        </authorList>
    </citation>
    <scope>NUCLEOTIDE SEQUENCE [LARGE SCALE GENOMIC DNA]</scope>
    <source>
        <strain evidence="9 10">LB2P30</strain>
    </source>
</reference>
<evidence type="ECO:0000313" key="9">
    <source>
        <dbReference type="EMBL" id="PWA11529.1"/>
    </source>
</evidence>
<proteinExistence type="inferred from homology"/>
<comment type="similarity">
    <text evidence="2">Belongs to the bacterial sugar transferase family.</text>
</comment>
<dbReference type="PANTHER" id="PTHR30576:SF0">
    <property type="entry name" value="UNDECAPRENYL-PHOSPHATE N-ACETYLGALACTOSAMINYL 1-PHOSPHATE TRANSFERASE-RELATED"/>
    <property type="match status" value="1"/>
</dbReference>
<evidence type="ECO:0000256" key="1">
    <source>
        <dbReference type="ARBA" id="ARBA00004141"/>
    </source>
</evidence>
<dbReference type="PANTHER" id="PTHR30576">
    <property type="entry name" value="COLANIC BIOSYNTHESIS UDP-GLUCOSE LIPID CARRIER TRANSFERASE"/>
    <property type="match status" value="1"/>
</dbReference>
<keyword evidence="5 7" id="KW-1133">Transmembrane helix</keyword>
<evidence type="ECO:0000256" key="2">
    <source>
        <dbReference type="ARBA" id="ARBA00006464"/>
    </source>
</evidence>
<feature type="domain" description="Bacterial sugar transferase" evidence="8">
    <location>
        <begin position="259"/>
        <end position="443"/>
    </location>
</feature>
<evidence type="ECO:0000256" key="4">
    <source>
        <dbReference type="ARBA" id="ARBA00022692"/>
    </source>
</evidence>
<keyword evidence="6 7" id="KW-0472">Membrane</keyword>
<comment type="caution">
    <text evidence="9">The sequence shown here is derived from an EMBL/GenBank/DDBJ whole genome shotgun (WGS) entry which is preliminary data.</text>
</comment>
<gene>
    <name evidence="9" type="ORF">DB891_01595</name>
</gene>
<keyword evidence="10" id="KW-1185">Reference proteome</keyword>
<dbReference type="Pfam" id="PF13727">
    <property type="entry name" value="CoA_binding_3"/>
    <property type="match status" value="1"/>
</dbReference>
<evidence type="ECO:0000256" key="6">
    <source>
        <dbReference type="ARBA" id="ARBA00023136"/>
    </source>
</evidence>
<evidence type="ECO:0000313" key="10">
    <source>
        <dbReference type="Proteomes" id="UP000245618"/>
    </source>
</evidence>
<evidence type="ECO:0000256" key="3">
    <source>
        <dbReference type="ARBA" id="ARBA00022679"/>
    </source>
</evidence>
<dbReference type="GO" id="GO:0016020">
    <property type="term" value="C:membrane"/>
    <property type="evidence" value="ECO:0007669"/>
    <property type="project" value="UniProtKB-SubCell"/>
</dbReference>
<dbReference type="Proteomes" id="UP000245618">
    <property type="component" value="Unassembled WGS sequence"/>
</dbReference>
<evidence type="ECO:0000256" key="7">
    <source>
        <dbReference type="SAM" id="Phobius"/>
    </source>
</evidence>